<evidence type="ECO:0000313" key="2">
    <source>
        <dbReference type="Proteomes" id="UP001232117"/>
    </source>
</evidence>
<dbReference type="RefSeq" id="WP_264533481.1">
    <property type="nucleotide sequence ID" value="NZ_CP092332.1"/>
</dbReference>
<name>A0ABY8N2A2_9FLAO</name>
<dbReference type="EMBL" id="CP092332">
    <property type="protein sequence ID" value="WGK93790.1"/>
    <property type="molecule type" value="Genomic_DNA"/>
</dbReference>
<reference evidence="1 2" key="2">
    <citation type="submission" date="2023-06" db="EMBL/GenBank/DDBJ databases">
        <title>Complete Genome Sequence of Flavobacterium keumense K3R-10.</title>
        <authorList>
            <person name="Jeong H."/>
            <person name="Jhang S.Y."/>
            <person name="Kim J.N."/>
        </authorList>
    </citation>
    <scope>NUCLEOTIDE SEQUENCE [LARGE SCALE GENOMIC DNA]</scope>
    <source>
        <strain evidence="1 2">K3R-10</strain>
    </source>
</reference>
<gene>
    <name evidence="1" type="ORF">MG292_06715</name>
</gene>
<sequence>MGWQEQKEYYDNESLHGGYQFTSLKTIVDNMLLEAEDDDSYIKNVKRSRIINYAKQAIRTVNRQAANDVLAIEVTVPTHLSWVLPQDYVNYVRISVVIQDASDGSFKLYPLDVNRNISVATGYLQDNNAELLFDSNGNTLTADSSNGYAKPFKTYVFSDEYQPTLNTSKLSKYGEFTIDERRGTILFSSDLSDREVVIEYTSDGLQAELLEEEITVHKYLRETIENWIYFSCIERKRNVPANEKQRALQRYRTTLHQAKIARADFNLLQISRVLRSRSMTI</sequence>
<reference evidence="1 2" key="1">
    <citation type="submission" date="2022-02" db="EMBL/GenBank/DDBJ databases">
        <authorList>
            <person name="Cha I.-T."/>
            <person name="Lee K.-E."/>
            <person name="Park S.-J."/>
        </authorList>
    </citation>
    <scope>NUCLEOTIDE SEQUENCE [LARGE SCALE GENOMIC DNA]</scope>
    <source>
        <strain evidence="1 2">K3R-10</strain>
    </source>
</reference>
<proteinExistence type="predicted"/>
<evidence type="ECO:0000313" key="1">
    <source>
        <dbReference type="EMBL" id="WGK93790.1"/>
    </source>
</evidence>
<keyword evidence="2" id="KW-1185">Reference proteome</keyword>
<protein>
    <submittedName>
        <fullName evidence="1">Uncharacterized protein</fullName>
    </submittedName>
</protein>
<organism evidence="1 2">
    <name type="scientific">Flavobacterium keumense</name>
    <dbReference type="NCBI Taxonomy" id="1306518"/>
    <lineage>
        <taxon>Bacteria</taxon>
        <taxon>Pseudomonadati</taxon>
        <taxon>Bacteroidota</taxon>
        <taxon>Flavobacteriia</taxon>
        <taxon>Flavobacteriales</taxon>
        <taxon>Flavobacteriaceae</taxon>
        <taxon>Flavobacterium</taxon>
    </lineage>
</organism>
<dbReference type="Proteomes" id="UP001232117">
    <property type="component" value="Chromosome"/>
</dbReference>
<accession>A0ABY8N2A2</accession>